<protein>
    <submittedName>
        <fullName evidence="2">Protein LURP-one-related 17</fullName>
    </submittedName>
</protein>
<dbReference type="EMBL" id="JAUJYN010000006">
    <property type="protein sequence ID" value="KAK1268980.1"/>
    <property type="molecule type" value="Genomic_DNA"/>
</dbReference>
<gene>
    <name evidence="2" type="ORF">QJS04_geneDACA006969</name>
</gene>
<dbReference type="PANTHER" id="PTHR31087">
    <property type="match status" value="1"/>
</dbReference>
<comment type="similarity">
    <text evidence="1">Belongs to the LOR family.</text>
</comment>
<dbReference type="Gene3D" id="2.40.160.200">
    <property type="entry name" value="LURP1-related"/>
    <property type="match status" value="1"/>
</dbReference>
<comment type="caution">
    <text evidence="2">The sequence shown here is derived from an EMBL/GenBank/DDBJ whole genome shotgun (WGS) entry which is preliminary data.</text>
</comment>
<dbReference type="InterPro" id="IPR025659">
    <property type="entry name" value="Tubby-like_C"/>
</dbReference>
<reference evidence="2" key="1">
    <citation type="journal article" date="2023" name="Nat. Commun.">
        <title>Diploid and tetraploid genomes of Acorus and the evolution of monocots.</title>
        <authorList>
            <person name="Ma L."/>
            <person name="Liu K.W."/>
            <person name="Li Z."/>
            <person name="Hsiao Y.Y."/>
            <person name="Qi Y."/>
            <person name="Fu T."/>
            <person name="Tang G.D."/>
            <person name="Zhang D."/>
            <person name="Sun W.H."/>
            <person name="Liu D.K."/>
            <person name="Li Y."/>
            <person name="Chen G.Z."/>
            <person name="Liu X.D."/>
            <person name="Liao X.Y."/>
            <person name="Jiang Y.T."/>
            <person name="Yu X."/>
            <person name="Hao Y."/>
            <person name="Huang J."/>
            <person name="Zhao X.W."/>
            <person name="Ke S."/>
            <person name="Chen Y.Y."/>
            <person name="Wu W.L."/>
            <person name="Hsu J.L."/>
            <person name="Lin Y.F."/>
            <person name="Huang M.D."/>
            <person name="Li C.Y."/>
            <person name="Huang L."/>
            <person name="Wang Z.W."/>
            <person name="Zhao X."/>
            <person name="Zhong W.Y."/>
            <person name="Peng D.H."/>
            <person name="Ahmad S."/>
            <person name="Lan S."/>
            <person name="Zhang J.S."/>
            <person name="Tsai W.C."/>
            <person name="Van de Peer Y."/>
            <person name="Liu Z.J."/>
        </authorList>
    </citation>
    <scope>NUCLEOTIDE SEQUENCE</scope>
    <source>
        <strain evidence="2">SCP</strain>
    </source>
</reference>
<dbReference type="PANTHER" id="PTHR31087:SF14">
    <property type="entry name" value="PROTEIN LURP-ONE-RELATED 17"/>
    <property type="match status" value="1"/>
</dbReference>
<dbReference type="Proteomes" id="UP001179952">
    <property type="component" value="Unassembled WGS sequence"/>
</dbReference>
<evidence type="ECO:0000313" key="3">
    <source>
        <dbReference type="Proteomes" id="UP001179952"/>
    </source>
</evidence>
<reference evidence="2" key="2">
    <citation type="submission" date="2023-06" db="EMBL/GenBank/DDBJ databases">
        <authorList>
            <person name="Ma L."/>
            <person name="Liu K.-W."/>
            <person name="Li Z."/>
            <person name="Hsiao Y.-Y."/>
            <person name="Qi Y."/>
            <person name="Fu T."/>
            <person name="Tang G."/>
            <person name="Zhang D."/>
            <person name="Sun W.-H."/>
            <person name="Liu D.-K."/>
            <person name="Li Y."/>
            <person name="Chen G.-Z."/>
            <person name="Liu X.-D."/>
            <person name="Liao X.-Y."/>
            <person name="Jiang Y.-T."/>
            <person name="Yu X."/>
            <person name="Hao Y."/>
            <person name="Huang J."/>
            <person name="Zhao X.-W."/>
            <person name="Ke S."/>
            <person name="Chen Y.-Y."/>
            <person name="Wu W.-L."/>
            <person name="Hsu J.-L."/>
            <person name="Lin Y.-F."/>
            <person name="Huang M.-D."/>
            <person name="Li C.-Y."/>
            <person name="Huang L."/>
            <person name="Wang Z.-W."/>
            <person name="Zhao X."/>
            <person name="Zhong W.-Y."/>
            <person name="Peng D.-H."/>
            <person name="Ahmad S."/>
            <person name="Lan S."/>
            <person name="Zhang J.-S."/>
            <person name="Tsai W.-C."/>
            <person name="Van De Peer Y."/>
            <person name="Liu Z.-J."/>
        </authorList>
    </citation>
    <scope>NUCLEOTIDE SEQUENCE</scope>
    <source>
        <strain evidence="2">SCP</strain>
        <tissue evidence="2">Leaves</tissue>
    </source>
</reference>
<keyword evidence="3" id="KW-1185">Reference proteome</keyword>
<dbReference type="SUPFAM" id="SSF54518">
    <property type="entry name" value="Tubby C-terminal domain-like"/>
    <property type="match status" value="1"/>
</dbReference>
<accession>A0AAV9AXF9</accession>
<dbReference type="AlphaFoldDB" id="A0AAV9AXF9"/>
<evidence type="ECO:0000313" key="2">
    <source>
        <dbReference type="EMBL" id="KAK1268980.1"/>
    </source>
</evidence>
<sequence>MVESVLGDNVEESVVDEESCKPTSLTVWKKSLVYSCSGFSVIDHCGNLRYRVENYAGHSRMEDIVLMDAAGKSLLTMRRKKMSWHNSWLVFDGEVDDHCKMRPICCVRKCMNLLLLLQAKVLARVFSSDDRFAYMIQGSYGRRSCRVYDNSCKLVVEIQRKAATLEGNTFGEDVFQLIIWPGFDPVLAMALVVLLDQMFS</sequence>
<name>A0AAV9AXF9_ACOGR</name>
<dbReference type="InterPro" id="IPR007612">
    <property type="entry name" value="LOR"/>
</dbReference>
<organism evidence="2 3">
    <name type="scientific">Acorus gramineus</name>
    <name type="common">Dwarf sweet flag</name>
    <dbReference type="NCBI Taxonomy" id="55184"/>
    <lineage>
        <taxon>Eukaryota</taxon>
        <taxon>Viridiplantae</taxon>
        <taxon>Streptophyta</taxon>
        <taxon>Embryophyta</taxon>
        <taxon>Tracheophyta</taxon>
        <taxon>Spermatophyta</taxon>
        <taxon>Magnoliopsida</taxon>
        <taxon>Liliopsida</taxon>
        <taxon>Acoraceae</taxon>
        <taxon>Acorus</taxon>
    </lineage>
</organism>
<evidence type="ECO:0000256" key="1">
    <source>
        <dbReference type="ARBA" id="ARBA00005437"/>
    </source>
</evidence>
<dbReference type="Pfam" id="PF04525">
    <property type="entry name" value="LOR"/>
    <property type="match status" value="1"/>
</dbReference>
<proteinExistence type="inferred from homology"/>
<dbReference type="InterPro" id="IPR038595">
    <property type="entry name" value="LOR_sf"/>
</dbReference>